<comment type="similarity">
    <text evidence="2">Belongs to the peptidase M50B family.</text>
</comment>
<keyword evidence="7" id="KW-0472">Membrane</keyword>
<feature type="transmembrane region" description="Helical" evidence="7">
    <location>
        <begin position="290"/>
        <end position="309"/>
    </location>
</feature>
<organism evidence="8 9">
    <name type="scientific">Neoroseomonas alkaliterrae</name>
    <dbReference type="NCBI Taxonomy" id="1452450"/>
    <lineage>
        <taxon>Bacteria</taxon>
        <taxon>Pseudomonadati</taxon>
        <taxon>Pseudomonadota</taxon>
        <taxon>Alphaproteobacteria</taxon>
        <taxon>Acetobacterales</taxon>
        <taxon>Acetobacteraceae</taxon>
        <taxon>Neoroseomonas</taxon>
    </lineage>
</organism>
<sequence>MSSLTIGLLVLALLLVVFWPRGRIRLDQVHRVSAEDLWRVAAPHPSRPNLMDAIERYEWRPWSDTEATIHYRGGRRARFRQALRPESMEGDQELIVLNERGEPAQRMLCRFAVRPDPGGARLVMDIAFERIGPLGPSLLLDSLLRPLLHLTVRAGIAGALRKAGAFDRYEAEHGPAQAAPSVLGMRLSWTALALAAIACGWWAWSFGPWLTLALVAGLVLHEAGHVAVMRAFGDRSSAFYFIPFLGGVAIGRMPHAQDWQHAAMVLGGPAAGLASALGAALLGWLLDEPFLLACGYFFALINLINMAPVPPLDGGQLTMLSLRPFLPEAALQRVGSGLIAVGLGIAAWRGDPILIGLFAVMLAFSLLRPTPAAQAAREALARRHAAGLVMITLGLVALLAGLMAVLAAETGFTGHARALVRGPFAG</sequence>
<dbReference type="GO" id="GO:0008237">
    <property type="term" value="F:metallopeptidase activity"/>
    <property type="evidence" value="ECO:0007669"/>
    <property type="project" value="UniProtKB-KW"/>
</dbReference>
<keyword evidence="3 8" id="KW-0645">Protease</keyword>
<evidence type="ECO:0000256" key="1">
    <source>
        <dbReference type="ARBA" id="ARBA00001947"/>
    </source>
</evidence>
<feature type="transmembrane region" description="Helical" evidence="7">
    <location>
        <begin position="187"/>
        <end position="204"/>
    </location>
</feature>
<evidence type="ECO:0000256" key="6">
    <source>
        <dbReference type="ARBA" id="ARBA00023049"/>
    </source>
</evidence>
<keyword evidence="4" id="KW-0378">Hydrolase</keyword>
<evidence type="ECO:0000256" key="7">
    <source>
        <dbReference type="SAM" id="Phobius"/>
    </source>
</evidence>
<dbReference type="RefSeq" id="WP_184482572.1">
    <property type="nucleotide sequence ID" value="NZ_JAAEDJ010000016.1"/>
</dbReference>
<evidence type="ECO:0000256" key="2">
    <source>
        <dbReference type="ARBA" id="ARBA00007931"/>
    </source>
</evidence>
<dbReference type="GO" id="GO:0006508">
    <property type="term" value="P:proteolysis"/>
    <property type="evidence" value="ECO:0007669"/>
    <property type="project" value="UniProtKB-KW"/>
</dbReference>
<feature type="transmembrane region" description="Helical" evidence="7">
    <location>
        <begin position="238"/>
        <end position="255"/>
    </location>
</feature>
<evidence type="ECO:0000256" key="3">
    <source>
        <dbReference type="ARBA" id="ARBA00022670"/>
    </source>
</evidence>
<comment type="caution">
    <text evidence="8">The sequence shown here is derived from an EMBL/GenBank/DDBJ whole genome shotgun (WGS) entry which is preliminary data.</text>
</comment>
<gene>
    <name evidence="8" type="ORF">FHS88_001286</name>
</gene>
<keyword evidence="7" id="KW-0812">Transmembrane</keyword>
<dbReference type="EMBL" id="JACIJE010000003">
    <property type="protein sequence ID" value="MBB5689161.1"/>
    <property type="molecule type" value="Genomic_DNA"/>
</dbReference>
<feature type="transmembrane region" description="Helical" evidence="7">
    <location>
        <begin position="211"/>
        <end position="232"/>
    </location>
</feature>
<name>A0A840XZF0_9PROT</name>
<keyword evidence="7" id="KW-1133">Transmembrane helix</keyword>
<feature type="transmembrane region" description="Helical" evidence="7">
    <location>
        <begin position="385"/>
        <end position="408"/>
    </location>
</feature>
<feature type="transmembrane region" description="Helical" evidence="7">
    <location>
        <begin position="354"/>
        <end position="373"/>
    </location>
</feature>
<keyword evidence="6" id="KW-0482">Metalloprotease</keyword>
<evidence type="ECO:0000256" key="5">
    <source>
        <dbReference type="ARBA" id="ARBA00022833"/>
    </source>
</evidence>
<evidence type="ECO:0000313" key="9">
    <source>
        <dbReference type="Proteomes" id="UP000562254"/>
    </source>
</evidence>
<evidence type="ECO:0000256" key="4">
    <source>
        <dbReference type="ARBA" id="ARBA00022801"/>
    </source>
</evidence>
<keyword evidence="9" id="KW-1185">Reference proteome</keyword>
<accession>A0A840XZF0</accession>
<dbReference type="Proteomes" id="UP000562254">
    <property type="component" value="Unassembled WGS sequence"/>
</dbReference>
<reference evidence="8 9" key="1">
    <citation type="submission" date="2020-08" db="EMBL/GenBank/DDBJ databases">
        <title>Genomic Encyclopedia of Type Strains, Phase IV (KMG-IV): sequencing the most valuable type-strain genomes for metagenomic binning, comparative biology and taxonomic classification.</title>
        <authorList>
            <person name="Goeker M."/>
        </authorList>
    </citation>
    <scope>NUCLEOTIDE SEQUENCE [LARGE SCALE GENOMIC DNA]</scope>
    <source>
        <strain evidence="8 9">DSM 25895</strain>
    </source>
</reference>
<dbReference type="PANTHER" id="PTHR39188:SF3">
    <property type="entry name" value="STAGE IV SPORULATION PROTEIN FB"/>
    <property type="match status" value="1"/>
</dbReference>
<comment type="cofactor">
    <cofactor evidence="1">
        <name>Zn(2+)</name>
        <dbReference type="ChEBI" id="CHEBI:29105"/>
    </cofactor>
</comment>
<proteinExistence type="inferred from homology"/>
<protein>
    <submittedName>
        <fullName evidence="8">Zn-dependent protease</fullName>
    </submittedName>
</protein>
<keyword evidence="5" id="KW-0862">Zinc</keyword>
<dbReference type="AlphaFoldDB" id="A0A840XZF0"/>
<evidence type="ECO:0000313" key="8">
    <source>
        <dbReference type="EMBL" id="MBB5689161.1"/>
    </source>
</evidence>
<dbReference type="PANTHER" id="PTHR39188">
    <property type="entry name" value="MEMBRANE-ASSOCIATED ZINC METALLOPROTEASE M50B"/>
    <property type="match status" value="1"/>
</dbReference>
<feature type="transmembrane region" description="Helical" evidence="7">
    <location>
        <begin position="262"/>
        <end position="284"/>
    </location>
</feature>